<accession>A0A6A5BEZ4</accession>
<feature type="compositionally biased region" description="Polar residues" evidence="1">
    <location>
        <begin position="19"/>
        <end position="37"/>
    </location>
</feature>
<dbReference type="GeneID" id="68115963"/>
<proteinExistence type="predicted"/>
<feature type="region of interest" description="Disordered" evidence="1">
    <location>
        <begin position="320"/>
        <end position="354"/>
    </location>
</feature>
<reference evidence="2 3" key="1">
    <citation type="journal article" date="2019" name="Sci. Rep.">
        <title>Nanopore sequencing improves the draft genome of the human pathogenic amoeba Naegleria fowleri.</title>
        <authorList>
            <person name="Liechti N."/>
            <person name="Schurch N."/>
            <person name="Bruggmann R."/>
            <person name="Wittwer M."/>
        </authorList>
    </citation>
    <scope>NUCLEOTIDE SEQUENCE [LARGE SCALE GENOMIC DNA]</scope>
    <source>
        <strain evidence="2 3">ATCC 30894</strain>
    </source>
</reference>
<feature type="compositionally biased region" description="Low complexity" evidence="1">
    <location>
        <begin position="185"/>
        <end position="205"/>
    </location>
</feature>
<feature type="compositionally biased region" description="Basic and acidic residues" evidence="1">
    <location>
        <begin position="625"/>
        <end position="641"/>
    </location>
</feature>
<feature type="compositionally biased region" description="Low complexity" evidence="1">
    <location>
        <begin position="139"/>
        <end position="151"/>
    </location>
</feature>
<feature type="compositionally biased region" description="Polar residues" evidence="1">
    <location>
        <begin position="165"/>
        <end position="184"/>
    </location>
</feature>
<dbReference type="VEuPathDB" id="AmoebaDB:NF0085310"/>
<feature type="compositionally biased region" description="Polar residues" evidence="1">
    <location>
        <begin position="329"/>
        <end position="351"/>
    </location>
</feature>
<dbReference type="AlphaFoldDB" id="A0A6A5BEZ4"/>
<feature type="compositionally biased region" description="Polar residues" evidence="1">
    <location>
        <begin position="642"/>
        <end position="652"/>
    </location>
</feature>
<feature type="compositionally biased region" description="Basic residues" evidence="1">
    <location>
        <begin position="210"/>
        <end position="221"/>
    </location>
</feature>
<dbReference type="Proteomes" id="UP000444721">
    <property type="component" value="Unassembled WGS sequence"/>
</dbReference>
<organism evidence="2 3">
    <name type="scientific">Naegleria fowleri</name>
    <name type="common">Brain eating amoeba</name>
    <dbReference type="NCBI Taxonomy" id="5763"/>
    <lineage>
        <taxon>Eukaryota</taxon>
        <taxon>Discoba</taxon>
        <taxon>Heterolobosea</taxon>
        <taxon>Tetramitia</taxon>
        <taxon>Eutetramitia</taxon>
        <taxon>Vahlkampfiidae</taxon>
        <taxon>Naegleria</taxon>
    </lineage>
</organism>
<evidence type="ECO:0000313" key="3">
    <source>
        <dbReference type="Proteomes" id="UP000444721"/>
    </source>
</evidence>
<feature type="compositionally biased region" description="Basic and acidic residues" evidence="1">
    <location>
        <begin position="225"/>
        <end position="247"/>
    </location>
</feature>
<feature type="compositionally biased region" description="Low complexity" evidence="1">
    <location>
        <begin position="74"/>
        <end position="120"/>
    </location>
</feature>
<feature type="region of interest" description="Disordered" evidence="1">
    <location>
        <begin position="439"/>
        <end position="489"/>
    </location>
</feature>
<feature type="region of interest" description="Disordered" evidence="1">
    <location>
        <begin position="555"/>
        <end position="586"/>
    </location>
</feature>
<gene>
    <name evidence="2" type="ORF">FDP41_008745</name>
</gene>
<comment type="caution">
    <text evidence="2">The sequence shown here is derived from an EMBL/GenBank/DDBJ whole genome shotgun (WGS) entry which is preliminary data.</text>
</comment>
<dbReference type="RefSeq" id="XP_044557794.1">
    <property type="nucleotide sequence ID" value="XM_044712632.1"/>
</dbReference>
<dbReference type="VEuPathDB" id="AmoebaDB:NfTy_008360"/>
<feature type="compositionally biased region" description="Polar residues" evidence="1">
    <location>
        <begin position="562"/>
        <end position="574"/>
    </location>
</feature>
<evidence type="ECO:0000313" key="2">
    <source>
        <dbReference type="EMBL" id="KAF0973081.1"/>
    </source>
</evidence>
<sequence>MSHYNPLFDENDETRQYDKSSTLKQPVKTVTVSSSTRRGLMKRTHTKVQSTSSMMMMPITNPHHESSSYHHSHVLSSSLQPSSPSSPSSFNSHQQQLLSSSVATTTTASSSASSHTTTTTMMKRPPILVTRRNTSNVHSTSMSESTPTTPSGGREGGVDGHHWVASSSLGTSPSHQHFSISVPKSRTTTLSSSSSSPNVLSPSSSMWNHHDHHNHHRHSIMKTHSLMDHLDDANDRSSEESYYDPRIHSPITSSRKEKKNHHHSYRQASSSAFTPQQHHHQDGELYEGDVLFRKSSSDDNESSSNEDRHYNEEVEEYNFNNNINNNNNHQKPSSSVHHHQPLQQKSKTSFKQLRRTETVTPEIIGGNVSHHHRPYAPSKFGGRTVPRGTVSSFAASSIMPYSSVGSMLDDRVEGFESDPESISDEDDVFLESAAILNNNNRQNSPNILSSSPRAGVKATTSLSSSPTQKQLSSQVPPLKQPNINSSSSAELLTSRNHTKGMYYRMLTGAATTREKNRKLVSKKNIFGLPMSFSKQPAVKSTIEYKNEEYLKEMLGKNKKDATTPSSSSSKQGAKTITEESSSSDTLEDMQDKLVMFHKIQCSEGALSTTPGRSFLDVPKKPVSTDTKKEDSKKKTAHHHDSSPATPSPRQIDFNSNIKKYFYKVNAGTCTTTPSSVSLNTENIDKKQFEVVYWTTYKDLAEEENIIDNFFVSNFSAMDLLYKLFYNNSANPKRKKKLKVLYNAQIISEQLEQLKDIYKQVTKLRMCTLVKQSDDRLQKNQIIHQEKLNASISEDDGIELVVNEKGEIDIFSMKNIINNLDLEVVNEISHIPKDKQRNITVNAEVGLGTETPKSDFITLKDLESEDRFDLSAKITSDAKIEFYTIRNWLTKILAATINRKKKVVKDSMTEESVITTDPNNKTPRIDSMATSPVTATLLNMAVEKNDATTTITDDSQNFSSDYDTDPDSLHRWQRKSVIRKGPLENDTPKLEMLPTELLDYMTSLSCSASTLFDTLEEWEVRIHALFAFLETLTLQTPHQLNCILIFLGDLILYNQSLMSSEFIRECLIPYLNTILKKAR</sequence>
<dbReference type="EMBL" id="VFQX01000063">
    <property type="protein sequence ID" value="KAF0973081.1"/>
    <property type="molecule type" value="Genomic_DNA"/>
</dbReference>
<dbReference type="VEuPathDB" id="AmoebaDB:FDP41_008745"/>
<feature type="region of interest" description="Disordered" evidence="1">
    <location>
        <begin position="610"/>
        <end position="652"/>
    </location>
</feature>
<name>A0A6A5BEZ4_NAEFO</name>
<feature type="compositionally biased region" description="Basic residues" evidence="1">
    <location>
        <begin position="256"/>
        <end position="265"/>
    </location>
</feature>
<keyword evidence="3" id="KW-1185">Reference proteome</keyword>
<feature type="compositionally biased region" description="Polar residues" evidence="1">
    <location>
        <begin position="266"/>
        <end position="276"/>
    </location>
</feature>
<protein>
    <submittedName>
        <fullName evidence="2">Uncharacterized protein</fullName>
    </submittedName>
</protein>
<feature type="region of interest" description="Disordered" evidence="1">
    <location>
        <begin position="1"/>
        <end position="282"/>
    </location>
</feature>
<evidence type="ECO:0000256" key="1">
    <source>
        <dbReference type="SAM" id="MobiDB-lite"/>
    </source>
</evidence>